<protein>
    <submittedName>
        <fullName evidence="1">Uncharacterized protein</fullName>
    </submittedName>
</protein>
<dbReference type="EMBL" id="JAZHOU010000001">
    <property type="protein sequence ID" value="MEF3077435.1"/>
    <property type="molecule type" value="Genomic_DNA"/>
</dbReference>
<reference evidence="1 2" key="1">
    <citation type="submission" date="2024-02" db="EMBL/GenBank/DDBJ databases">
        <title>Winogradskyella poriferorum JCM 12885.</title>
        <authorList>
            <person name="Zhang D.-F."/>
            <person name="Fu Z.-Y."/>
        </authorList>
    </citation>
    <scope>NUCLEOTIDE SEQUENCE [LARGE SCALE GENOMIC DNA]</scope>
    <source>
        <strain evidence="1 2">JCM 12885</strain>
    </source>
</reference>
<sequence>MKYSKIIMALVCVALFLNMQCEDDETSLPQTNCASFVAIDGFSYGNSATSPYSINSVSITEDCLLIEISASGCDGNTWDMQLIDSDVVSESNPPERFVKFFLINTEDCLTVVDRARSFDLTPLQVEGENEIIINVDDYPNPITYTY</sequence>
<evidence type="ECO:0000313" key="2">
    <source>
        <dbReference type="Proteomes" id="UP001356704"/>
    </source>
</evidence>
<dbReference type="RefSeq" id="WP_331808275.1">
    <property type="nucleotide sequence ID" value="NZ_JAZHOU010000001.1"/>
</dbReference>
<accession>A0ABU7W1C3</accession>
<gene>
    <name evidence="1" type="ORF">V1468_00345</name>
</gene>
<dbReference type="Proteomes" id="UP001356704">
    <property type="component" value="Unassembled WGS sequence"/>
</dbReference>
<keyword evidence="2" id="KW-1185">Reference proteome</keyword>
<comment type="caution">
    <text evidence="1">The sequence shown here is derived from an EMBL/GenBank/DDBJ whole genome shotgun (WGS) entry which is preliminary data.</text>
</comment>
<proteinExistence type="predicted"/>
<evidence type="ECO:0000313" key="1">
    <source>
        <dbReference type="EMBL" id="MEF3077435.1"/>
    </source>
</evidence>
<organism evidence="1 2">
    <name type="scientific">Winogradskyella poriferorum</name>
    <dbReference type="NCBI Taxonomy" id="307627"/>
    <lineage>
        <taxon>Bacteria</taxon>
        <taxon>Pseudomonadati</taxon>
        <taxon>Bacteroidota</taxon>
        <taxon>Flavobacteriia</taxon>
        <taxon>Flavobacteriales</taxon>
        <taxon>Flavobacteriaceae</taxon>
        <taxon>Winogradskyella</taxon>
    </lineage>
</organism>
<name>A0ABU7W1C3_9FLAO</name>